<evidence type="ECO:0000256" key="1">
    <source>
        <dbReference type="SAM" id="MobiDB-lite"/>
    </source>
</evidence>
<keyword evidence="3" id="KW-1185">Reference proteome</keyword>
<feature type="region of interest" description="Disordered" evidence="1">
    <location>
        <begin position="133"/>
        <end position="152"/>
    </location>
</feature>
<dbReference type="EMBL" id="MU864476">
    <property type="protein sequence ID" value="KAK4184726.1"/>
    <property type="molecule type" value="Genomic_DNA"/>
</dbReference>
<feature type="region of interest" description="Disordered" evidence="1">
    <location>
        <begin position="1"/>
        <end position="28"/>
    </location>
</feature>
<dbReference type="Proteomes" id="UP001302126">
    <property type="component" value="Unassembled WGS sequence"/>
</dbReference>
<protein>
    <submittedName>
        <fullName evidence="2">Uncharacterized protein</fullName>
    </submittedName>
</protein>
<comment type="caution">
    <text evidence="2">The sequence shown here is derived from an EMBL/GenBank/DDBJ whole genome shotgun (WGS) entry which is preliminary data.</text>
</comment>
<evidence type="ECO:0000313" key="3">
    <source>
        <dbReference type="Proteomes" id="UP001302126"/>
    </source>
</evidence>
<proteinExistence type="predicted"/>
<accession>A0AAN6WNV0</accession>
<name>A0AAN6WNV0_9PEZI</name>
<feature type="compositionally biased region" description="Polar residues" evidence="1">
    <location>
        <begin position="1"/>
        <end position="13"/>
    </location>
</feature>
<reference evidence="2" key="2">
    <citation type="submission" date="2023-05" db="EMBL/GenBank/DDBJ databases">
        <authorList>
            <consortium name="Lawrence Berkeley National Laboratory"/>
            <person name="Steindorff A."/>
            <person name="Hensen N."/>
            <person name="Bonometti L."/>
            <person name="Westerberg I."/>
            <person name="Brannstrom I.O."/>
            <person name="Guillou S."/>
            <person name="Cros-Aarteil S."/>
            <person name="Calhoun S."/>
            <person name="Haridas S."/>
            <person name="Kuo A."/>
            <person name="Mondo S."/>
            <person name="Pangilinan J."/>
            <person name="Riley R."/>
            <person name="Labutti K."/>
            <person name="Andreopoulos B."/>
            <person name="Lipzen A."/>
            <person name="Chen C."/>
            <person name="Yanf M."/>
            <person name="Daum C."/>
            <person name="Ng V."/>
            <person name="Clum A."/>
            <person name="Ohm R."/>
            <person name="Martin F."/>
            <person name="Silar P."/>
            <person name="Natvig D."/>
            <person name="Lalanne C."/>
            <person name="Gautier V."/>
            <person name="Ament-Velasquez S.L."/>
            <person name="Kruys A."/>
            <person name="Hutchinson M.I."/>
            <person name="Powell A.J."/>
            <person name="Barry K."/>
            <person name="Miller A.N."/>
            <person name="Grigoriev I.V."/>
            <person name="Debuchy R."/>
            <person name="Gladieux P."/>
            <person name="Thoren M.H."/>
            <person name="Johannesson H."/>
        </authorList>
    </citation>
    <scope>NUCLEOTIDE SEQUENCE</scope>
    <source>
        <strain evidence="2">PSN309</strain>
    </source>
</reference>
<reference evidence="2" key="1">
    <citation type="journal article" date="2023" name="Mol. Phylogenet. Evol.">
        <title>Genome-scale phylogeny and comparative genomics of the fungal order Sordariales.</title>
        <authorList>
            <person name="Hensen N."/>
            <person name="Bonometti L."/>
            <person name="Westerberg I."/>
            <person name="Brannstrom I.O."/>
            <person name="Guillou S."/>
            <person name="Cros-Aarteil S."/>
            <person name="Calhoun S."/>
            <person name="Haridas S."/>
            <person name="Kuo A."/>
            <person name="Mondo S."/>
            <person name="Pangilinan J."/>
            <person name="Riley R."/>
            <person name="LaButti K."/>
            <person name="Andreopoulos B."/>
            <person name="Lipzen A."/>
            <person name="Chen C."/>
            <person name="Yan M."/>
            <person name="Daum C."/>
            <person name="Ng V."/>
            <person name="Clum A."/>
            <person name="Steindorff A."/>
            <person name="Ohm R.A."/>
            <person name="Martin F."/>
            <person name="Silar P."/>
            <person name="Natvig D.O."/>
            <person name="Lalanne C."/>
            <person name="Gautier V."/>
            <person name="Ament-Velasquez S.L."/>
            <person name="Kruys A."/>
            <person name="Hutchinson M.I."/>
            <person name="Powell A.J."/>
            <person name="Barry K."/>
            <person name="Miller A.N."/>
            <person name="Grigoriev I.V."/>
            <person name="Debuchy R."/>
            <person name="Gladieux P."/>
            <person name="Hiltunen Thoren M."/>
            <person name="Johannesson H."/>
        </authorList>
    </citation>
    <scope>NUCLEOTIDE SEQUENCE</scope>
    <source>
        <strain evidence="2">PSN309</strain>
    </source>
</reference>
<organism evidence="2 3">
    <name type="scientific">Podospora australis</name>
    <dbReference type="NCBI Taxonomy" id="1536484"/>
    <lineage>
        <taxon>Eukaryota</taxon>
        <taxon>Fungi</taxon>
        <taxon>Dikarya</taxon>
        <taxon>Ascomycota</taxon>
        <taxon>Pezizomycotina</taxon>
        <taxon>Sordariomycetes</taxon>
        <taxon>Sordariomycetidae</taxon>
        <taxon>Sordariales</taxon>
        <taxon>Podosporaceae</taxon>
        <taxon>Podospora</taxon>
    </lineage>
</organism>
<evidence type="ECO:0000313" key="2">
    <source>
        <dbReference type="EMBL" id="KAK4184726.1"/>
    </source>
</evidence>
<gene>
    <name evidence="2" type="ORF">QBC35DRAFT_40874</name>
</gene>
<dbReference type="AlphaFoldDB" id="A0AAN6WNV0"/>
<sequence>MKINQEFSGLSGNESRKLIRERHKRNAAHTSGLRLGRLGLEKLHCQLLVTCGTHTHTHTREFPDHRTGSPVSTTFYLLLSKRQGRQAERLAGWSPRAWQRIDTQSIPWTTPQQHRMRRTLYRWHLSIMLGSCKPNTSSRPQARPPALSGSGARFQTRKAFGTIPICRRAEVAPWSVRPPENAITIRNQQKRCHAQHSCMGMT</sequence>